<name>A0A1M7T5U2_9FIRM</name>
<dbReference type="AlphaFoldDB" id="A0A1M7T5U2"/>
<evidence type="ECO:0000313" key="3">
    <source>
        <dbReference type="Proteomes" id="UP000184097"/>
    </source>
</evidence>
<proteinExistence type="predicted"/>
<feature type="transmembrane region" description="Helical" evidence="1">
    <location>
        <begin position="548"/>
        <end position="568"/>
    </location>
</feature>
<dbReference type="Proteomes" id="UP000184097">
    <property type="component" value="Unassembled WGS sequence"/>
</dbReference>
<dbReference type="EMBL" id="FRDH01000019">
    <property type="protein sequence ID" value="SHN66101.1"/>
    <property type="molecule type" value="Genomic_DNA"/>
</dbReference>
<dbReference type="RefSeq" id="WP_072705729.1">
    <property type="nucleotide sequence ID" value="NZ_FRDH01000019.1"/>
</dbReference>
<feature type="transmembrane region" description="Helical" evidence="1">
    <location>
        <begin position="208"/>
        <end position="230"/>
    </location>
</feature>
<feature type="transmembrane region" description="Helical" evidence="1">
    <location>
        <begin position="344"/>
        <end position="361"/>
    </location>
</feature>
<feature type="transmembrane region" description="Helical" evidence="1">
    <location>
        <begin position="175"/>
        <end position="196"/>
    </location>
</feature>
<feature type="transmembrane region" description="Helical" evidence="1">
    <location>
        <begin position="322"/>
        <end position="339"/>
    </location>
</feature>
<evidence type="ECO:0000256" key="1">
    <source>
        <dbReference type="SAM" id="Phobius"/>
    </source>
</evidence>
<keyword evidence="1" id="KW-1133">Transmembrane helix</keyword>
<feature type="transmembrane region" description="Helical" evidence="1">
    <location>
        <begin position="373"/>
        <end position="401"/>
    </location>
</feature>
<organism evidence="2 3">
    <name type="scientific">Butyrivibrio hungatei DSM 14810</name>
    <dbReference type="NCBI Taxonomy" id="1121132"/>
    <lineage>
        <taxon>Bacteria</taxon>
        <taxon>Bacillati</taxon>
        <taxon>Bacillota</taxon>
        <taxon>Clostridia</taxon>
        <taxon>Lachnospirales</taxon>
        <taxon>Lachnospiraceae</taxon>
        <taxon>Butyrivibrio</taxon>
    </lineage>
</organism>
<feature type="transmembrane region" description="Helical" evidence="1">
    <location>
        <begin position="492"/>
        <end position="513"/>
    </location>
</feature>
<evidence type="ECO:0000313" key="2">
    <source>
        <dbReference type="EMBL" id="SHN66101.1"/>
    </source>
</evidence>
<protein>
    <recommendedName>
        <fullName evidence="4">Dolichyl-phosphate-mannose-protein mannosyltransferase</fullName>
    </recommendedName>
</protein>
<feature type="transmembrane region" description="Helical" evidence="1">
    <location>
        <begin position="7"/>
        <end position="26"/>
    </location>
</feature>
<feature type="transmembrane region" description="Helical" evidence="1">
    <location>
        <begin position="277"/>
        <end position="295"/>
    </location>
</feature>
<reference evidence="2 3" key="1">
    <citation type="submission" date="2016-12" db="EMBL/GenBank/DDBJ databases">
        <authorList>
            <person name="Song W.-J."/>
            <person name="Kurnit D.M."/>
        </authorList>
    </citation>
    <scope>NUCLEOTIDE SEQUENCE [LARGE SCALE GENOMIC DNA]</scope>
    <source>
        <strain evidence="2 3">DSM 14810</strain>
    </source>
</reference>
<keyword evidence="1" id="KW-0472">Membrane</keyword>
<evidence type="ECO:0008006" key="4">
    <source>
        <dbReference type="Google" id="ProtNLM"/>
    </source>
</evidence>
<feature type="transmembrane region" description="Helical" evidence="1">
    <location>
        <begin position="580"/>
        <end position="597"/>
    </location>
</feature>
<gene>
    <name evidence="2" type="ORF">SAMN02745247_03068</name>
</gene>
<feature type="transmembrane region" description="Helical" evidence="1">
    <location>
        <begin position="520"/>
        <end position="542"/>
    </location>
</feature>
<sequence length="713" mass="79783">MDQKKSKIILSIIVAIICVMTLVFLGRTMPGAQRSETRLPKLGSEPVYVTLTDGEAITRTYSNPAETLEVSSIEVLLLNIDDKTASDGKDKELAILVQNASGEQVAEVSADILAMTSGEWYKMPASFVIEKGETYSFIITATGCDPYFMEVNGYEPGISLGFDVITDKSVTYGEAFYFSIPLVILIALLVICYLLCPSAFDRLKAGDGALKFFSPIFMVLLFITLCLKIYQASYVDGVYISADSDGYMREAVNLAAGNGFSYEGIAGYKSHFANWPIIYPAMIALVMVITGMNAYLASKIVAMIVIAATFAVLYVVYKDKAWIYSLAFTNIGFITMCYYTWSEIPFVLFLLLFSICFSRIIKDNAPAKRDYIFLALTGIMAFLTRYFGIYLWFMVGPYWIYLLVKMFREKDEGLKKAYKGKLIGIFTAGCSFVIVAFSYLLMNKKLNGYPTGVSRGTWWDDYVTLTDDLFKSLVTEVFNVFLVDVPEVINSLSVRISALFVFLVIGLIIYCVTIAKKKDTLNLVLIINAAAYYLIFIVVRYRSSMDTFYFRFFAPATVLLVMGLIGIFIDNGIDKKRLRAFAILAAGVVIVSLVGLTDKAEKWSSEQKAYDILTGTWDHQYAEIPNKSVIIWNSMDYRSTWYRPDVYSGELLGDDTWESLAARYSASSNICIKKEDAKVLIDSGDYDESILGRFKEAIASSGDEDKYIVISLE</sequence>
<feature type="transmembrane region" description="Helical" evidence="1">
    <location>
        <begin position="300"/>
        <end position="316"/>
    </location>
</feature>
<accession>A0A1M7T5U2</accession>
<keyword evidence="1" id="KW-0812">Transmembrane</keyword>
<feature type="transmembrane region" description="Helical" evidence="1">
    <location>
        <begin position="422"/>
        <end position="442"/>
    </location>
</feature>